<dbReference type="GO" id="GO:0006796">
    <property type="term" value="P:phosphate-containing compound metabolic process"/>
    <property type="evidence" value="ECO:0007669"/>
    <property type="project" value="InterPro"/>
</dbReference>
<dbReference type="Gene3D" id="3.90.80.10">
    <property type="entry name" value="Inorganic pyrophosphatase"/>
    <property type="match status" value="1"/>
</dbReference>
<dbReference type="GO" id="GO:0005737">
    <property type="term" value="C:cytoplasm"/>
    <property type="evidence" value="ECO:0007669"/>
    <property type="project" value="InterPro"/>
</dbReference>
<accession>A0A1H7BXC3</accession>
<dbReference type="OrthoDB" id="9798247at2"/>
<comment type="cofactor">
    <cofactor evidence="1">
        <name>Mg(2+)</name>
        <dbReference type="ChEBI" id="CHEBI:18420"/>
    </cofactor>
</comment>
<protein>
    <recommendedName>
        <fullName evidence="2">inorganic diphosphatase</fullName>
        <ecNumber evidence="2">3.6.1.1</ecNumber>
    </recommendedName>
</protein>
<dbReference type="InterPro" id="IPR036649">
    <property type="entry name" value="Pyrophosphatase_sf"/>
</dbReference>
<dbReference type="SUPFAM" id="SSF50324">
    <property type="entry name" value="Inorganic pyrophosphatase"/>
    <property type="match status" value="1"/>
</dbReference>
<sequence length="114" mass="13000">MKPDLGAWLGKRVRVDVDRPLGSTHPLFPELRYPLNYGEIPGTLGGDGHPIDAYLLGWEEPLREAEGIVIAILVRADDAEDKLVVAREGTSWTDEEILEQVAFQERYFRTRLRR</sequence>
<evidence type="ECO:0000256" key="4">
    <source>
        <dbReference type="ARBA" id="ARBA00022801"/>
    </source>
</evidence>
<dbReference type="RefSeq" id="WP_092265388.1">
    <property type="nucleotide sequence ID" value="NZ_FNZA01000018.1"/>
</dbReference>
<proteinExistence type="predicted"/>
<name>A0A1H7BXC3_9DEIO</name>
<evidence type="ECO:0000256" key="5">
    <source>
        <dbReference type="ARBA" id="ARBA00022842"/>
    </source>
</evidence>
<dbReference type="EC" id="3.6.1.1" evidence="2"/>
<organism evidence="6 7">
    <name type="scientific">Deinococcus reticulitermitis</name>
    <dbReference type="NCBI Taxonomy" id="856736"/>
    <lineage>
        <taxon>Bacteria</taxon>
        <taxon>Thermotogati</taxon>
        <taxon>Deinococcota</taxon>
        <taxon>Deinococci</taxon>
        <taxon>Deinococcales</taxon>
        <taxon>Deinococcaceae</taxon>
        <taxon>Deinococcus</taxon>
    </lineage>
</organism>
<gene>
    <name evidence="6" type="ORF">SAMN04488058_11853</name>
</gene>
<dbReference type="GO" id="GO:0004427">
    <property type="term" value="F:inorganic diphosphate phosphatase activity"/>
    <property type="evidence" value="ECO:0007669"/>
    <property type="project" value="UniProtKB-EC"/>
</dbReference>
<dbReference type="InterPro" id="IPR008162">
    <property type="entry name" value="Pyrophosphatase"/>
</dbReference>
<dbReference type="GO" id="GO:0000287">
    <property type="term" value="F:magnesium ion binding"/>
    <property type="evidence" value="ECO:0007669"/>
    <property type="project" value="InterPro"/>
</dbReference>
<evidence type="ECO:0000256" key="1">
    <source>
        <dbReference type="ARBA" id="ARBA00001946"/>
    </source>
</evidence>
<dbReference type="STRING" id="856736.SAMN04488058_11853"/>
<evidence type="ECO:0000313" key="6">
    <source>
        <dbReference type="EMBL" id="SEJ78025.1"/>
    </source>
</evidence>
<keyword evidence="4" id="KW-0378">Hydrolase</keyword>
<evidence type="ECO:0000256" key="3">
    <source>
        <dbReference type="ARBA" id="ARBA00022723"/>
    </source>
</evidence>
<dbReference type="Proteomes" id="UP000199223">
    <property type="component" value="Unassembled WGS sequence"/>
</dbReference>
<keyword evidence="5" id="KW-0460">Magnesium</keyword>
<keyword evidence="7" id="KW-1185">Reference proteome</keyword>
<keyword evidence="3" id="KW-0479">Metal-binding</keyword>
<reference evidence="7" key="1">
    <citation type="submission" date="2016-10" db="EMBL/GenBank/DDBJ databases">
        <authorList>
            <person name="Varghese N."/>
            <person name="Submissions S."/>
        </authorList>
    </citation>
    <scope>NUCLEOTIDE SEQUENCE [LARGE SCALE GENOMIC DNA]</scope>
    <source>
        <strain evidence="7">CGMCC 1.10218</strain>
    </source>
</reference>
<dbReference type="Pfam" id="PF00719">
    <property type="entry name" value="Pyrophosphatase"/>
    <property type="match status" value="1"/>
</dbReference>
<evidence type="ECO:0000256" key="2">
    <source>
        <dbReference type="ARBA" id="ARBA00012146"/>
    </source>
</evidence>
<dbReference type="AlphaFoldDB" id="A0A1H7BXC3"/>
<evidence type="ECO:0000313" key="7">
    <source>
        <dbReference type="Proteomes" id="UP000199223"/>
    </source>
</evidence>
<dbReference type="EMBL" id="FNZA01000018">
    <property type="protein sequence ID" value="SEJ78025.1"/>
    <property type="molecule type" value="Genomic_DNA"/>
</dbReference>